<dbReference type="GO" id="GO:0005544">
    <property type="term" value="F:calcium-dependent phospholipid binding"/>
    <property type="evidence" value="ECO:0007669"/>
    <property type="project" value="TreeGrafter"/>
</dbReference>
<evidence type="ECO:0000259" key="1">
    <source>
        <dbReference type="PROSITE" id="PS50004"/>
    </source>
</evidence>
<protein>
    <submittedName>
        <fullName evidence="4">C2 domain-containing protein</fullName>
    </submittedName>
</protein>
<reference evidence="4" key="1">
    <citation type="submission" date="2017-02" db="UniProtKB">
        <authorList>
            <consortium name="WormBaseParasite"/>
        </authorList>
    </citation>
    <scope>IDENTIFICATION</scope>
</reference>
<feature type="domain" description="C2" evidence="1">
    <location>
        <begin position="182"/>
        <end position="260"/>
    </location>
</feature>
<dbReference type="GO" id="GO:0017156">
    <property type="term" value="P:calcium-ion regulated exocytosis"/>
    <property type="evidence" value="ECO:0007669"/>
    <property type="project" value="TreeGrafter"/>
</dbReference>
<dbReference type="Pfam" id="PF00168">
    <property type="entry name" value="C2"/>
    <property type="match status" value="1"/>
</dbReference>
<dbReference type="PANTHER" id="PTHR10024:SF378">
    <property type="entry name" value="SYNAPTOTAGMIN BETA, ISOFORM D"/>
    <property type="match status" value="1"/>
</dbReference>
<dbReference type="GO" id="GO:0005509">
    <property type="term" value="F:calcium ion binding"/>
    <property type="evidence" value="ECO:0007669"/>
    <property type="project" value="TreeGrafter"/>
</dbReference>
<evidence type="ECO:0000313" key="4">
    <source>
        <dbReference type="WBParaSite" id="ASIM_0001549601-mRNA-1"/>
    </source>
</evidence>
<dbReference type="Gene3D" id="2.60.40.150">
    <property type="entry name" value="C2 domain"/>
    <property type="match status" value="1"/>
</dbReference>
<evidence type="ECO:0000313" key="3">
    <source>
        <dbReference type="Proteomes" id="UP000267096"/>
    </source>
</evidence>
<sequence>MAESAVQFLERRRSSEQSIGSLQPDLYRRRGSVITHQSMAGHASVARIQLKICYDFVKSDFIIALLQVSEIDDLEEYYFVISINESNQRETSRMRATSQFNPQLFKFAICHEDVLDQSLTVQLFGSKRIDRRLPYFKAYFILFIEGSPANLIGCSTIELSSIDPSDDIFLWMTIDAYETLTNLGEILIGLQYLSCAERLTVTVYEARGLKCDSIPDGCVRVNLLQEGKLRKKRKTAVRRDESPSWNEAFSFNVPHGSIAT</sequence>
<dbReference type="GO" id="GO:0005886">
    <property type="term" value="C:plasma membrane"/>
    <property type="evidence" value="ECO:0007669"/>
    <property type="project" value="TreeGrafter"/>
</dbReference>
<accession>A0A0M3K3F7</accession>
<organism evidence="4">
    <name type="scientific">Anisakis simplex</name>
    <name type="common">Herring worm</name>
    <dbReference type="NCBI Taxonomy" id="6269"/>
    <lineage>
        <taxon>Eukaryota</taxon>
        <taxon>Metazoa</taxon>
        <taxon>Ecdysozoa</taxon>
        <taxon>Nematoda</taxon>
        <taxon>Chromadorea</taxon>
        <taxon>Rhabditida</taxon>
        <taxon>Spirurina</taxon>
        <taxon>Ascaridomorpha</taxon>
        <taxon>Ascaridoidea</taxon>
        <taxon>Anisakidae</taxon>
        <taxon>Anisakis</taxon>
        <taxon>Anisakis simplex complex</taxon>
    </lineage>
</organism>
<dbReference type="GO" id="GO:0000149">
    <property type="term" value="F:SNARE binding"/>
    <property type="evidence" value="ECO:0007669"/>
    <property type="project" value="TreeGrafter"/>
</dbReference>
<dbReference type="SUPFAM" id="SSF49562">
    <property type="entry name" value="C2 domain (Calcium/lipid-binding domain, CaLB)"/>
    <property type="match status" value="1"/>
</dbReference>
<name>A0A0M3K3F7_ANISI</name>
<dbReference type="AlphaFoldDB" id="A0A0M3K3F7"/>
<evidence type="ECO:0000313" key="2">
    <source>
        <dbReference type="EMBL" id="VDK53651.1"/>
    </source>
</evidence>
<dbReference type="OrthoDB" id="67700at2759"/>
<reference evidence="2 3" key="2">
    <citation type="submission" date="2018-11" db="EMBL/GenBank/DDBJ databases">
        <authorList>
            <consortium name="Pathogen Informatics"/>
        </authorList>
    </citation>
    <scope>NUCLEOTIDE SEQUENCE [LARGE SCALE GENOMIC DNA]</scope>
</reference>
<dbReference type="WBParaSite" id="ASIM_0001549601-mRNA-1">
    <property type="protein sequence ID" value="ASIM_0001549601-mRNA-1"/>
    <property type="gene ID" value="ASIM_0001549601"/>
</dbReference>
<gene>
    <name evidence="2" type="ORF">ASIM_LOCUS14905</name>
</gene>
<dbReference type="PANTHER" id="PTHR10024">
    <property type="entry name" value="SYNAPTOTAGMIN"/>
    <property type="match status" value="1"/>
</dbReference>
<dbReference type="GO" id="GO:0030276">
    <property type="term" value="F:clathrin binding"/>
    <property type="evidence" value="ECO:0007669"/>
    <property type="project" value="TreeGrafter"/>
</dbReference>
<dbReference type="PROSITE" id="PS50004">
    <property type="entry name" value="C2"/>
    <property type="match status" value="1"/>
</dbReference>
<keyword evidence="3" id="KW-1185">Reference proteome</keyword>
<dbReference type="GO" id="GO:0001786">
    <property type="term" value="F:phosphatidylserine binding"/>
    <property type="evidence" value="ECO:0007669"/>
    <property type="project" value="TreeGrafter"/>
</dbReference>
<proteinExistence type="predicted"/>
<dbReference type="InterPro" id="IPR000008">
    <property type="entry name" value="C2_dom"/>
</dbReference>
<dbReference type="GO" id="GO:0070382">
    <property type="term" value="C:exocytic vesicle"/>
    <property type="evidence" value="ECO:0007669"/>
    <property type="project" value="TreeGrafter"/>
</dbReference>
<dbReference type="Proteomes" id="UP000267096">
    <property type="component" value="Unassembled WGS sequence"/>
</dbReference>
<dbReference type="InterPro" id="IPR035892">
    <property type="entry name" value="C2_domain_sf"/>
</dbReference>
<dbReference type="EMBL" id="UYRR01031992">
    <property type="protein sequence ID" value="VDK53651.1"/>
    <property type="molecule type" value="Genomic_DNA"/>
</dbReference>